<dbReference type="GO" id="GO:0005524">
    <property type="term" value="F:ATP binding"/>
    <property type="evidence" value="ECO:0007669"/>
    <property type="project" value="UniProtKB-KW"/>
</dbReference>
<organism evidence="6 7">
    <name type="scientific">Oldenlandia corymbosa var. corymbosa</name>
    <dbReference type="NCBI Taxonomy" id="529605"/>
    <lineage>
        <taxon>Eukaryota</taxon>
        <taxon>Viridiplantae</taxon>
        <taxon>Streptophyta</taxon>
        <taxon>Embryophyta</taxon>
        <taxon>Tracheophyta</taxon>
        <taxon>Spermatophyta</taxon>
        <taxon>Magnoliopsida</taxon>
        <taxon>eudicotyledons</taxon>
        <taxon>Gunneridae</taxon>
        <taxon>Pentapetalae</taxon>
        <taxon>asterids</taxon>
        <taxon>lamiids</taxon>
        <taxon>Gentianales</taxon>
        <taxon>Rubiaceae</taxon>
        <taxon>Rubioideae</taxon>
        <taxon>Spermacoceae</taxon>
        <taxon>Hedyotis-Oldenlandia complex</taxon>
        <taxon>Oldenlandia</taxon>
    </lineage>
</organism>
<name>A0AAV1CWJ0_OLDCO</name>
<dbReference type="EMBL" id="OX459120">
    <property type="protein sequence ID" value="CAI9099755.1"/>
    <property type="molecule type" value="Genomic_DNA"/>
</dbReference>
<dbReference type="SUPFAM" id="SSF53623">
    <property type="entry name" value="MurD-like peptide ligases, catalytic domain"/>
    <property type="match status" value="1"/>
</dbReference>
<feature type="region of interest" description="Disordered" evidence="5">
    <location>
        <begin position="235"/>
        <end position="257"/>
    </location>
</feature>
<evidence type="ECO:0000313" key="6">
    <source>
        <dbReference type="EMBL" id="CAI9099755.1"/>
    </source>
</evidence>
<dbReference type="GO" id="GO:0005829">
    <property type="term" value="C:cytosol"/>
    <property type="evidence" value="ECO:0007669"/>
    <property type="project" value="TreeGrafter"/>
</dbReference>
<accession>A0AAV1CWJ0</accession>
<evidence type="ECO:0000256" key="5">
    <source>
        <dbReference type="SAM" id="MobiDB-lite"/>
    </source>
</evidence>
<dbReference type="AlphaFoldDB" id="A0AAV1CWJ0"/>
<dbReference type="GO" id="GO:0004326">
    <property type="term" value="F:tetrahydrofolylpolyglutamate synthase activity"/>
    <property type="evidence" value="ECO:0007669"/>
    <property type="project" value="InterPro"/>
</dbReference>
<dbReference type="PANTHER" id="PTHR11136">
    <property type="entry name" value="FOLYLPOLYGLUTAMATE SYNTHASE-RELATED"/>
    <property type="match status" value="1"/>
</dbReference>
<comment type="similarity">
    <text evidence="1">Belongs to the folylpolyglutamate synthase family.</text>
</comment>
<protein>
    <submittedName>
        <fullName evidence="6">OLC1v1036619C1</fullName>
    </submittedName>
</protein>
<keyword evidence="4" id="KW-0067">ATP-binding</keyword>
<keyword evidence="7" id="KW-1185">Reference proteome</keyword>
<evidence type="ECO:0000256" key="4">
    <source>
        <dbReference type="ARBA" id="ARBA00022840"/>
    </source>
</evidence>
<keyword evidence="2" id="KW-0436">Ligase</keyword>
<gene>
    <name evidence="6" type="ORF">OLC1_LOCUS9709</name>
</gene>
<dbReference type="PANTHER" id="PTHR11136:SF5">
    <property type="entry name" value="FOLYLPOLYGLUTAMATE SYNTHASE, MITOCHONDRIAL"/>
    <property type="match status" value="1"/>
</dbReference>
<dbReference type="InterPro" id="IPR001645">
    <property type="entry name" value="Folylpolyglutamate_synth"/>
</dbReference>
<evidence type="ECO:0000256" key="3">
    <source>
        <dbReference type="ARBA" id="ARBA00022741"/>
    </source>
</evidence>
<reference evidence="6" key="1">
    <citation type="submission" date="2023-03" db="EMBL/GenBank/DDBJ databases">
        <authorList>
            <person name="Julca I."/>
        </authorList>
    </citation>
    <scope>NUCLEOTIDE SEQUENCE</scope>
</reference>
<dbReference type="GO" id="GO:0005739">
    <property type="term" value="C:mitochondrion"/>
    <property type="evidence" value="ECO:0007669"/>
    <property type="project" value="TreeGrafter"/>
</dbReference>
<evidence type="ECO:0000256" key="2">
    <source>
        <dbReference type="ARBA" id="ARBA00022598"/>
    </source>
</evidence>
<dbReference type="InterPro" id="IPR036565">
    <property type="entry name" value="Mur-like_cat_sf"/>
</dbReference>
<sequence length="257" mass="27696">MQTKDPVVCGITSLGMDHMESLGYALGEIATQKAGILKPQVPAFSVPQLSEAMDVLHEKANKLMVPPLENEKINGIKLSLVGDTSTPMLHLRSLLVKVGFELTNVLWWSLIASQTGQANRWFTGAIPKGFSTARLSGRAQVVFDCSSSSNLSMTNGETSGDLIFYLDGAHSPESMEACGRWFSSVINDVKDQAFPHSCSEPGTGKTILENSFRNNGNQTTDKISKQDSDVDVVDAFSKKGPSHGKKEPQTPAAQPQA</sequence>
<evidence type="ECO:0000313" key="7">
    <source>
        <dbReference type="Proteomes" id="UP001161247"/>
    </source>
</evidence>
<dbReference type="Proteomes" id="UP001161247">
    <property type="component" value="Chromosome 3"/>
</dbReference>
<proteinExistence type="inferred from homology"/>
<dbReference type="Gene3D" id="3.40.1190.10">
    <property type="entry name" value="Mur-like, catalytic domain"/>
    <property type="match status" value="1"/>
</dbReference>
<keyword evidence="3" id="KW-0547">Nucleotide-binding</keyword>
<evidence type="ECO:0000256" key="1">
    <source>
        <dbReference type="ARBA" id="ARBA00008276"/>
    </source>
</evidence>